<accession>A0ABM1W0F9</accession>
<name>A0ABM1W0F9_APLCA</name>
<reference evidence="2" key="1">
    <citation type="submission" date="2025-08" db="UniProtKB">
        <authorList>
            <consortium name="RefSeq"/>
        </authorList>
    </citation>
    <scope>IDENTIFICATION</scope>
</reference>
<dbReference type="GeneID" id="101860601"/>
<organism evidence="1 2">
    <name type="scientific">Aplysia californica</name>
    <name type="common">California sea hare</name>
    <dbReference type="NCBI Taxonomy" id="6500"/>
    <lineage>
        <taxon>Eukaryota</taxon>
        <taxon>Metazoa</taxon>
        <taxon>Spiralia</taxon>
        <taxon>Lophotrochozoa</taxon>
        <taxon>Mollusca</taxon>
        <taxon>Gastropoda</taxon>
        <taxon>Heterobranchia</taxon>
        <taxon>Euthyneura</taxon>
        <taxon>Tectipleura</taxon>
        <taxon>Aplysiida</taxon>
        <taxon>Aplysioidea</taxon>
        <taxon>Aplysiidae</taxon>
        <taxon>Aplysia</taxon>
    </lineage>
</organism>
<dbReference type="Proteomes" id="UP000694888">
    <property type="component" value="Unplaced"/>
</dbReference>
<protein>
    <submittedName>
        <fullName evidence="2">Uncharacterized protein LOC101860601</fullName>
    </submittedName>
</protein>
<evidence type="ECO:0000313" key="1">
    <source>
        <dbReference type="Proteomes" id="UP000694888"/>
    </source>
</evidence>
<dbReference type="RefSeq" id="XP_035828152.1">
    <property type="nucleotide sequence ID" value="XM_035972259.1"/>
</dbReference>
<sequence length="157" mass="18345">MDVEGYELESLLAALNDGSLDDVRQLNFESHVSWGNTDPTKAEYIKFLGLLRKVYEKGFRIYLTHRNYMYSSFLSRLTAGKKRVKCHEVHTVNINHINPGWREKQQQQQLTWRRETALNQQQQHLGWTNSCWIFKSPARGDDNIECFNLVAPLTTSL</sequence>
<proteinExistence type="predicted"/>
<evidence type="ECO:0000313" key="2">
    <source>
        <dbReference type="RefSeq" id="XP_035828152.1"/>
    </source>
</evidence>
<gene>
    <name evidence="2" type="primary">LOC101860601</name>
</gene>
<keyword evidence="1" id="KW-1185">Reference proteome</keyword>